<dbReference type="Proteomes" id="UP001148312">
    <property type="component" value="Unassembled WGS sequence"/>
</dbReference>
<evidence type="ECO:0000313" key="2">
    <source>
        <dbReference type="EMBL" id="KAJ5477533.1"/>
    </source>
</evidence>
<comment type="caution">
    <text evidence="2">The sequence shown here is derived from an EMBL/GenBank/DDBJ whole genome shotgun (WGS) entry which is preliminary data.</text>
</comment>
<organism evidence="2 3">
    <name type="scientific">Penicillium diatomitis</name>
    <dbReference type="NCBI Taxonomy" id="2819901"/>
    <lineage>
        <taxon>Eukaryota</taxon>
        <taxon>Fungi</taxon>
        <taxon>Dikarya</taxon>
        <taxon>Ascomycota</taxon>
        <taxon>Pezizomycotina</taxon>
        <taxon>Eurotiomycetes</taxon>
        <taxon>Eurotiomycetidae</taxon>
        <taxon>Eurotiales</taxon>
        <taxon>Aspergillaceae</taxon>
        <taxon>Penicillium</taxon>
    </lineage>
</organism>
<name>A0A9X0BP82_9EURO</name>
<dbReference type="EMBL" id="JAPWDQ010000010">
    <property type="protein sequence ID" value="KAJ5477533.1"/>
    <property type="molecule type" value="Genomic_DNA"/>
</dbReference>
<dbReference type="RefSeq" id="XP_056788077.1">
    <property type="nucleotide sequence ID" value="XM_056937278.1"/>
</dbReference>
<gene>
    <name evidence="2" type="ORF">N7539_007677</name>
</gene>
<proteinExistence type="predicted"/>
<keyword evidence="3" id="KW-1185">Reference proteome</keyword>
<feature type="region of interest" description="Disordered" evidence="1">
    <location>
        <begin position="1"/>
        <end position="21"/>
    </location>
</feature>
<reference evidence="2" key="2">
    <citation type="journal article" date="2023" name="IMA Fungus">
        <title>Comparative genomic study of the Penicillium genus elucidates a diverse pangenome and 15 lateral gene transfer events.</title>
        <authorList>
            <person name="Petersen C."/>
            <person name="Sorensen T."/>
            <person name="Nielsen M.R."/>
            <person name="Sondergaard T.E."/>
            <person name="Sorensen J.L."/>
            <person name="Fitzpatrick D.A."/>
            <person name="Frisvad J.C."/>
            <person name="Nielsen K.L."/>
        </authorList>
    </citation>
    <scope>NUCLEOTIDE SEQUENCE</scope>
    <source>
        <strain evidence="2">IBT 30728</strain>
    </source>
</reference>
<accession>A0A9X0BP82</accession>
<evidence type="ECO:0000313" key="3">
    <source>
        <dbReference type="Proteomes" id="UP001148312"/>
    </source>
</evidence>
<reference evidence="2" key="1">
    <citation type="submission" date="2022-12" db="EMBL/GenBank/DDBJ databases">
        <authorList>
            <person name="Petersen C."/>
        </authorList>
    </citation>
    <scope>NUCLEOTIDE SEQUENCE</scope>
    <source>
        <strain evidence="2">IBT 30728</strain>
    </source>
</reference>
<evidence type="ECO:0000256" key="1">
    <source>
        <dbReference type="SAM" id="MobiDB-lite"/>
    </source>
</evidence>
<dbReference type="AlphaFoldDB" id="A0A9X0BP82"/>
<sequence length="78" mass="8960">MTFAASVTIERGSCSRGRSRPLQTPALVEVPAPYEEKRDGGSFVLSARAKYKRTMRRDSESTHTSHRVLFRRRVMFDQ</sequence>
<dbReference type="GeneID" id="81627527"/>
<protein>
    <submittedName>
        <fullName evidence="2">Uncharacterized protein</fullName>
    </submittedName>
</protein>